<dbReference type="GO" id="GO:0005737">
    <property type="term" value="C:cytoplasm"/>
    <property type="evidence" value="ECO:0007669"/>
    <property type="project" value="UniProtKB-SubCell"/>
</dbReference>
<dbReference type="InterPro" id="IPR041679">
    <property type="entry name" value="DNA2/NAM7-like_C"/>
</dbReference>
<dbReference type="InterPro" id="IPR027417">
    <property type="entry name" value="P-loop_NTPase"/>
</dbReference>
<feature type="compositionally biased region" description="Basic and acidic residues" evidence="8">
    <location>
        <begin position="958"/>
        <end position="975"/>
    </location>
</feature>
<feature type="region of interest" description="Disordered" evidence="8">
    <location>
        <begin position="952"/>
        <end position="995"/>
    </location>
</feature>
<feature type="compositionally biased region" description="Low complexity" evidence="8">
    <location>
        <begin position="1022"/>
        <end position="1031"/>
    </location>
</feature>
<dbReference type="SUPFAM" id="SSF90229">
    <property type="entry name" value="CCCH zinc finger"/>
    <property type="match status" value="2"/>
</dbReference>
<dbReference type="HOGENOM" id="CLU_001490_4_0_1"/>
<evidence type="ECO:0000256" key="8">
    <source>
        <dbReference type="SAM" id="MobiDB-lite"/>
    </source>
</evidence>
<dbReference type="PROSITE" id="PS50103">
    <property type="entry name" value="ZF_C3H1"/>
    <property type="match status" value="2"/>
</dbReference>
<dbReference type="CDD" id="cd06008">
    <property type="entry name" value="NF-X1-zinc-finger"/>
    <property type="match status" value="1"/>
</dbReference>
<sequence>MSQQVCPYYGRGTCRKGDKCKFKHEGKSAGGKLPPSPQRKAQAAMSSPPRNQGPPPRAPGNICNYFWSNGACNMGSSCRFQHTINPALQPSSPTPSRPTTITPETIAAFLTQNGLEKLSISSSDSMFSSGSATLNAIETNNHLRRFLYSDFRFKSASQMTAFINLLSNASSENSSWTQDDGQVLLHTLASGEGILRIGDILRFTDVSPHAGFKQLSFQQGYIRLLGYYSSTWVVKSTLNHHVNALYSLIHNEFGVIASTIETSMTSMISARTFKEAQAGPNSKELSGVQAFKIISTVLFEYLTRFKQAVASHPQLPTFIRSFVAWFETWAEGVSQTPPTFQDPFTQSDTAQRAFILRQIRADVERLLPIIDRSLPIRERQSQESSNKKKFSSDAILAQIQREYAPPGHLREEGPRHDNDKLLIAEIRIAPTHEELLTDVVPFLPANIPLAPHPFESGSMERLLDIQFRLLREELIAPIRSSVQLIVADLNKPAKEKSKLTTILKDRGGRYKGILDTKDSIVFSVFTNIAFQPIKLDRRGLSFGVEFDSPPGKARSPTAAARVAYWEAASKKRLMQGGLVALVWRTTPAEAPIVYLGVVSSSSFEIQDSAKKAQNRVRIRVSFFDPLADLRIVQSFKEPESGSSLKLLLEAPVFYEGIRPFLEALRTDPALVPFSRYLTHQEDGKLSDVKIEPPWYTTVPGKQLELRSLLLETAEVESLPLSATDPNSILNAREELKKSSSLDPSQADAIVDALSREVSLIQGPPGTGKSYTGVELIRVLLANKISPILLIAFTNHALDHMLSSILDAKITSNIVRLGGRSSDERIAEFALEKLEKIKEQSGLDRSIGREYRELKLVEEEMDKLMRKIVNIHVPTPQIQSHASILYPVLIDSLSDPPYWIRMLYESKAQQSEEWTTVGAEQGGADDGSLFAYWMNGRDLAFLGVAKTTKPAKAKKLSKKEKAAKKAAENAEKDQKNRFASMEVEETHEQADSEPPVQEEVVLSSLASEFNNGFPINLPSFTVPPASGGAEPAAPEPPVPEEVNEPLDEPEPPQVDLTADPEAFFKMFNFASVPAAPTGNRPIEILLEEEDVWKMSHAERQRLTDFWITEVREAAAETQVQEFTSLRDRHSAAQTRYNAVKDQTRIEVLKKTDIVGCTTTGAAKLAALLKGFGPKVMIVEEAGQVLEAHILGSLVPSVQHLIMIGDPLQLRPNLANYSLSMEHPRGGKYYKFDQSLMERLSTSGLPMSRIDVQRRMRPSIASLIRNTLYPTLEDHDLVKQYPPVRGIARNVFFLSHSHKENGSDEDSMSKHNDYEVQMIRDLVVYFLRQGIYSEQGDIVILAAYLGQIPRIRDSLAGVVTTVIDERDATSLAERGDESVIPEASTTVERVKVSKRVLIRTVDNFQGEEAKIIILSLIRNSGTPFDPLQDLTSFTRGARSSIGFLRSENRTNVALSRAKHGLFILGNAVDLASGSRMWGRVLSELQECDAVGAGFPISCHRHPGTVHNVDRPGILPIIAPDGGCLEPCNVKLSCGHTCPYKCHSDDENHVLPMCAEPCTRLCPRSHPCNRRCSDNCGDCQFPVANVPLSCGHVKPTVPCFQARDPTLVKCKVKVIKKLLWCEHSAEMSCCDDPAVFDCQTLCEEPMACCSRVCMSRCYECQSMSSDSSRQKGKKPVTEPEVPKPILRVVHPSHPCGKDLYCRHPCTEPCAEGHVCSGSCTRPCLQSCVHQACKKPCSAVCAPCMNPCAWQCPHHSCPLPCGSICARLPCDEPCQYQLECGHDCPSVCGEPCELQTCTMCATSEELDQVVDLIMGSTLRDLQKGSGGPELDERTITLSCRHVFTVETLDGVAEMSECYEQDTQGRWNKLKMPPSGLKKPPVCPNCRSTITVRRYGRSSKRAALDLLEHNVASSLSRGIQAAHRKIKSFDQAAAAAQIEESAKRSAKLSVLPPNAEKWAKSQQELQRALNNSPTPLLAINLSKDSIHCIPSSHTKIWAAAVKPLLDAYADALRVTSTRPAHVKAYEASFSTLYRDELAISTADPARAPRYPEQHAMRMAGIRIGQPQPRADKRYTVEAFWATIELRFMLAELAQKWMSALSPEKDSTQRFLWSHYILFIYASASRDAEIAKEIASESAAHRQFVRSTVLALRAEFELFRFNVQLSGHTELPQDERKKVVAMAQEKLNAARETARNTMHQYMFSRRQSQIDEEAWLQTELSSPTETLIEEWGSLIRSLTRATFYEPVSLSEKMDIVRAFRQEFSHRGHFYCCPNGHVYVIGECGGANQASTCPECGASVGGTGHTLTAANTSATDYEEILRQQGSQASPWAWGAGV</sequence>
<dbReference type="PANTHER" id="PTHR10887">
    <property type="entry name" value="DNA2/NAM7 HELICASE FAMILY"/>
    <property type="match status" value="1"/>
</dbReference>
<evidence type="ECO:0000313" key="12">
    <source>
        <dbReference type="Proteomes" id="UP000027195"/>
    </source>
</evidence>
<organism evidence="11 12">
    <name type="scientific">Botryobasidium botryosum (strain FD-172 SS1)</name>
    <dbReference type="NCBI Taxonomy" id="930990"/>
    <lineage>
        <taxon>Eukaryota</taxon>
        <taxon>Fungi</taxon>
        <taxon>Dikarya</taxon>
        <taxon>Basidiomycota</taxon>
        <taxon>Agaricomycotina</taxon>
        <taxon>Agaricomycetes</taxon>
        <taxon>Cantharellales</taxon>
        <taxon>Botryobasidiaceae</taxon>
        <taxon>Botryobasidium</taxon>
    </lineage>
</organism>
<dbReference type="GO" id="GO:0031048">
    <property type="term" value="P:regulatory ncRNA-mediated heterochromatin formation"/>
    <property type="evidence" value="ECO:0007669"/>
    <property type="project" value="TreeGrafter"/>
</dbReference>
<name>A0A067MLU3_BOTB1</name>
<evidence type="ECO:0000256" key="2">
    <source>
        <dbReference type="ARBA" id="ARBA00022490"/>
    </source>
</evidence>
<feature type="region of interest" description="Disordered" evidence="8">
    <location>
        <begin position="1022"/>
        <end position="1050"/>
    </location>
</feature>
<keyword evidence="12" id="KW-1185">Reference proteome</keyword>
<evidence type="ECO:0000256" key="3">
    <source>
        <dbReference type="ARBA" id="ARBA00022723"/>
    </source>
</evidence>
<feature type="region of interest" description="Disordered" evidence="8">
    <location>
        <begin position="20"/>
        <end position="57"/>
    </location>
</feature>
<dbReference type="GO" id="GO:0031380">
    <property type="term" value="C:nuclear RNA-directed RNA polymerase complex"/>
    <property type="evidence" value="ECO:0007669"/>
    <property type="project" value="TreeGrafter"/>
</dbReference>
<dbReference type="Gene3D" id="3.40.50.300">
    <property type="entry name" value="P-loop containing nucleotide triphosphate hydrolases"/>
    <property type="match status" value="3"/>
</dbReference>
<dbReference type="SUPFAM" id="SSF52540">
    <property type="entry name" value="P-loop containing nucleoside triphosphate hydrolases"/>
    <property type="match status" value="1"/>
</dbReference>
<evidence type="ECO:0000313" key="11">
    <source>
        <dbReference type="EMBL" id="KDQ16519.1"/>
    </source>
</evidence>
<dbReference type="Pfam" id="PF20173">
    <property type="entry name" value="ZnF_RZ-type"/>
    <property type="match status" value="1"/>
</dbReference>
<keyword evidence="5 7" id="KW-0862">Zinc</keyword>
<keyword evidence="3 7" id="KW-0479">Metal-binding</keyword>
<gene>
    <name evidence="11" type="ORF">BOTBODRAFT_156916</name>
</gene>
<evidence type="ECO:0000259" key="10">
    <source>
        <dbReference type="PROSITE" id="PS51981"/>
    </source>
</evidence>
<dbReference type="OrthoDB" id="2423195at2759"/>
<dbReference type="InterPro" id="IPR036855">
    <property type="entry name" value="Znf_CCCH_sf"/>
</dbReference>
<dbReference type="InterPro" id="IPR045055">
    <property type="entry name" value="DNA2/NAM7-like"/>
</dbReference>
<dbReference type="GO" id="GO:0008270">
    <property type="term" value="F:zinc ion binding"/>
    <property type="evidence" value="ECO:0007669"/>
    <property type="project" value="UniProtKB-KW"/>
</dbReference>
<keyword evidence="2" id="KW-0963">Cytoplasm</keyword>
<feature type="zinc finger region" description="C3H1-type" evidence="7">
    <location>
        <begin position="1"/>
        <end position="27"/>
    </location>
</feature>
<dbReference type="Proteomes" id="UP000027195">
    <property type="component" value="Unassembled WGS sequence"/>
</dbReference>
<dbReference type="STRING" id="930990.A0A067MLU3"/>
<dbReference type="PANTHER" id="PTHR10887:SF445">
    <property type="entry name" value="NFX1-TYPE ZINC FINGER-CONTAINING PROTEIN 1"/>
    <property type="match status" value="1"/>
</dbReference>
<dbReference type="InterPro" id="IPR047187">
    <property type="entry name" value="SF1_C_Upf1"/>
</dbReference>
<feature type="compositionally biased region" description="Acidic residues" evidence="8">
    <location>
        <begin position="1040"/>
        <end position="1049"/>
    </location>
</feature>
<dbReference type="GO" id="GO:0004386">
    <property type="term" value="F:helicase activity"/>
    <property type="evidence" value="ECO:0007669"/>
    <property type="project" value="InterPro"/>
</dbReference>
<accession>A0A067MLU3</accession>
<dbReference type="EMBL" id="KL198027">
    <property type="protein sequence ID" value="KDQ16519.1"/>
    <property type="molecule type" value="Genomic_DNA"/>
</dbReference>
<dbReference type="CDD" id="cd18808">
    <property type="entry name" value="SF1_C_Upf1"/>
    <property type="match status" value="1"/>
</dbReference>
<reference evidence="12" key="1">
    <citation type="journal article" date="2014" name="Proc. Natl. Acad. Sci. U.S.A.">
        <title>Extensive sampling of basidiomycete genomes demonstrates inadequacy of the white-rot/brown-rot paradigm for wood decay fungi.</title>
        <authorList>
            <person name="Riley R."/>
            <person name="Salamov A.A."/>
            <person name="Brown D.W."/>
            <person name="Nagy L.G."/>
            <person name="Floudas D."/>
            <person name="Held B.W."/>
            <person name="Levasseur A."/>
            <person name="Lombard V."/>
            <person name="Morin E."/>
            <person name="Otillar R."/>
            <person name="Lindquist E.A."/>
            <person name="Sun H."/>
            <person name="LaButti K.M."/>
            <person name="Schmutz J."/>
            <person name="Jabbour D."/>
            <person name="Luo H."/>
            <person name="Baker S.E."/>
            <person name="Pisabarro A.G."/>
            <person name="Walton J.D."/>
            <person name="Blanchette R.A."/>
            <person name="Henrissat B."/>
            <person name="Martin F."/>
            <person name="Cullen D."/>
            <person name="Hibbett D.S."/>
            <person name="Grigoriev I.V."/>
        </authorList>
    </citation>
    <scope>NUCLEOTIDE SEQUENCE [LARGE SCALE GENOMIC DNA]</scope>
    <source>
        <strain evidence="12">FD-172 SS1</strain>
    </source>
</reference>
<dbReference type="InterPro" id="IPR046439">
    <property type="entry name" value="ZF_RZ_dom"/>
</dbReference>
<dbReference type="InterPro" id="IPR041677">
    <property type="entry name" value="DNA2/NAM7_AAA_11"/>
</dbReference>
<keyword evidence="6" id="KW-0391">Immunity</keyword>
<dbReference type="InParanoid" id="A0A067MLU3"/>
<feature type="zinc finger region" description="C3H1-type" evidence="7">
    <location>
        <begin position="57"/>
        <end position="85"/>
    </location>
</feature>
<dbReference type="PROSITE" id="PS51981">
    <property type="entry name" value="ZF_RZ"/>
    <property type="match status" value="1"/>
</dbReference>
<feature type="domain" description="RZ-type" evidence="10">
    <location>
        <begin position="2241"/>
        <end position="2316"/>
    </location>
</feature>
<dbReference type="Pfam" id="PF13087">
    <property type="entry name" value="AAA_12"/>
    <property type="match status" value="1"/>
</dbReference>
<dbReference type="SMART" id="SM00356">
    <property type="entry name" value="ZnF_C3H1"/>
    <property type="match status" value="2"/>
</dbReference>
<feature type="domain" description="C3H1-type" evidence="9">
    <location>
        <begin position="57"/>
        <end position="85"/>
    </location>
</feature>
<evidence type="ECO:0000259" key="9">
    <source>
        <dbReference type="PROSITE" id="PS50103"/>
    </source>
</evidence>
<evidence type="ECO:0000256" key="5">
    <source>
        <dbReference type="ARBA" id="ARBA00022833"/>
    </source>
</evidence>
<proteinExistence type="predicted"/>
<evidence type="ECO:0000256" key="7">
    <source>
        <dbReference type="PROSITE-ProRule" id="PRU00723"/>
    </source>
</evidence>
<dbReference type="Pfam" id="PF13086">
    <property type="entry name" value="AAA_11"/>
    <property type="match status" value="2"/>
</dbReference>
<evidence type="ECO:0000256" key="6">
    <source>
        <dbReference type="ARBA" id="ARBA00022859"/>
    </source>
</evidence>
<evidence type="ECO:0000256" key="4">
    <source>
        <dbReference type="ARBA" id="ARBA00022771"/>
    </source>
</evidence>
<protein>
    <submittedName>
        <fullName evidence="11">Uncharacterized protein</fullName>
    </submittedName>
</protein>
<feature type="domain" description="C3H1-type" evidence="9">
    <location>
        <begin position="1"/>
        <end position="27"/>
    </location>
</feature>
<comment type="subcellular location">
    <subcellularLocation>
        <location evidence="1">Cytoplasm</location>
    </subcellularLocation>
</comment>
<keyword evidence="4 7" id="KW-0863">Zinc-finger</keyword>
<dbReference type="InterPro" id="IPR000571">
    <property type="entry name" value="Znf_CCCH"/>
</dbReference>
<dbReference type="GO" id="GO:0002376">
    <property type="term" value="P:immune system process"/>
    <property type="evidence" value="ECO:0007669"/>
    <property type="project" value="UniProtKB-KW"/>
</dbReference>
<evidence type="ECO:0000256" key="1">
    <source>
        <dbReference type="ARBA" id="ARBA00004496"/>
    </source>
</evidence>